<dbReference type="Pfam" id="PF00400">
    <property type="entry name" value="WD40"/>
    <property type="match status" value="3"/>
</dbReference>
<dbReference type="Gene3D" id="2.130.10.10">
    <property type="entry name" value="YVTN repeat-like/Quinoprotein amine dehydrogenase"/>
    <property type="match status" value="2"/>
</dbReference>
<dbReference type="Proteomes" id="UP000077202">
    <property type="component" value="Unassembled WGS sequence"/>
</dbReference>
<proteinExistence type="predicted"/>
<accession>A0A176WKQ0</accession>
<dbReference type="InterPro" id="IPR001680">
    <property type="entry name" value="WD40_rpt"/>
</dbReference>
<gene>
    <name evidence="1" type="ORF">AXG93_2884s1100</name>
</gene>
<dbReference type="AlphaFoldDB" id="A0A176WKQ0"/>
<organism evidence="1 2">
    <name type="scientific">Marchantia polymorpha subsp. ruderalis</name>
    <dbReference type="NCBI Taxonomy" id="1480154"/>
    <lineage>
        <taxon>Eukaryota</taxon>
        <taxon>Viridiplantae</taxon>
        <taxon>Streptophyta</taxon>
        <taxon>Embryophyta</taxon>
        <taxon>Marchantiophyta</taxon>
        <taxon>Marchantiopsida</taxon>
        <taxon>Marchantiidae</taxon>
        <taxon>Marchantiales</taxon>
        <taxon>Marchantiaceae</taxon>
        <taxon>Marchantia</taxon>
    </lineage>
</organism>
<reference evidence="1" key="1">
    <citation type="submission" date="2016-03" db="EMBL/GenBank/DDBJ databases">
        <title>Mechanisms controlling the formation of the plant cell surface in tip-growing cells are functionally conserved among land plants.</title>
        <authorList>
            <person name="Honkanen S."/>
            <person name="Jones V.A."/>
            <person name="Morieri G."/>
            <person name="Champion C."/>
            <person name="Hetherington A.J."/>
            <person name="Kelly S."/>
            <person name="Saint-Marcoux D."/>
            <person name="Proust H."/>
            <person name="Prescott H."/>
            <person name="Dolan L."/>
        </authorList>
    </citation>
    <scope>NUCLEOTIDE SEQUENCE [LARGE SCALE GENOMIC DNA]</scope>
    <source>
        <tissue evidence="1">Whole gametophyte</tissue>
    </source>
</reference>
<dbReference type="InterPro" id="IPR036322">
    <property type="entry name" value="WD40_repeat_dom_sf"/>
</dbReference>
<dbReference type="InterPro" id="IPR051150">
    <property type="entry name" value="SWT21/TCAB1_mRNA_Telomere"/>
</dbReference>
<comment type="caution">
    <text evidence="1">The sequence shown here is derived from an EMBL/GenBank/DDBJ whole genome shotgun (WGS) entry which is preliminary data.</text>
</comment>
<dbReference type="SMART" id="SM00320">
    <property type="entry name" value="WD40"/>
    <property type="match status" value="7"/>
</dbReference>
<dbReference type="EMBL" id="LVLJ01000572">
    <property type="protein sequence ID" value="OAE33737.1"/>
    <property type="molecule type" value="Genomic_DNA"/>
</dbReference>
<evidence type="ECO:0000313" key="2">
    <source>
        <dbReference type="Proteomes" id="UP000077202"/>
    </source>
</evidence>
<protein>
    <submittedName>
        <fullName evidence="1">Uncharacterized protein</fullName>
    </submittedName>
</protein>
<dbReference type="InterPro" id="IPR015943">
    <property type="entry name" value="WD40/YVTN_repeat-like_dom_sf"/>
</dbReference>
<dbReference type="PANTHER" id="PTHR13211:SF0">
    <property type="entry name" value="TELOMERASE CAJAL BODY PROTEIN 1"/>
    <property type="match status" value="1"/>
</dbReference>
<dbReference type="PANTHER" id="PTHR13211">
    <property type="entry name" value="TELOMERASE CAJAL BODY PROTEIN 1"/>
    <property type="match status" value="1"/>
</dbReference>
<keyword evidence="2" id="KW-1185">Reference proteome</keyword>
<dbReference type="SUPFAM" id="SSF50978">
    <property type="entry name" value="WD40 repeat-like"/>
    <property type="match status" value="1"/>
</dbReference>
<name>A0A176WKQ0_MARPO</name>
<evidence type="ECO:0000313" key="1">
    <source>
        <dbReference type="EMBL" id="OAE33737.1"/>
    </source>
</evidence>
<sequence length="521" mass="58655">MFSGHSLIQKLRGRVRSAWLWPFQWRSGFVNGILLFSVDSQAFKRNDTLMRGGCCFQLELSMLMREVFEHLHQSSMREWSESTMMMDENAGKCDLDGSLVESTPESVQYWPYLSFEYFPKRQYHIHHEFKNPSGKQKTVENNFFKGLKWSPDGSCFLTSSENNSLHIFDLPSDAIEDCPEVDMSSCEDSFKSSLMVQEGEAVYDFCWFPVMAASDTSSCVFATSSRDHPVHVWDATTGKLRCTYRAYDQMDEITAAYSISFNPAGSKLFCGYNKTIRIFDTSRPGREFTQHSTLTSAKDGQTGIISCLAFNAVNGGLLAAGSYNRTTALYDENSLELLFVLHGQQGGVTQVMFSKDGNFLYSGARKDPEILCWDIRNTAGVLYRLPRVTADTNQRVAFDIEPFGRHLGTGGQDGLVHFYDLQTGDWVNSFQAALDTVNSFCFHPSLPLAASASGHRRFVVDTEPDSDDQGYTVLLKEEENCASVWRFPCTWVNSQEQSTTATHGDECDYTVTEALNDNTLT</sequence>